<dbReference type="EMBL" id="JAAAXW010000206">
    <property type="protein sequence ID" value="KAF9540298.1"/>
    <property type="molecule type" value="Genomic_DNA"/>
</dbReference>
<organism evidence="2 3">
    <name type="scientific">Mortierella hygrophila</name>
    <dbReference type="NCBI Taxonomy" id="979708"/>
    <lineage>
        <taxon>Eukaryota</taxon>
        <taxon>Fungi</taxon>
        <taxon>Fungi incertae sedis</taxon>
        <taxon>Mucoromycota</taxon>
        <taxon>Mortierellomycotina</taxon>
        <taxon>Mortierellomycetes</taxon>
        <taxon>Mortierellales</taxon>
        <taxon>Mortierellaceae</taxon>
        <taxon>Mortierella</taxon>
    </lineage>
</organism>
<evidence type="ECO:0000256" key="1">
    <source>
        <dbReference type="SAM" id="MobiDB-lite"/>
    </source>
</evidence>
<accession>A0A9P6F2B2</accession>
<protein>
    <submittedName>
        <fullName evidence="2">Uncharacterized protein</fullName>
    </submittedName>
</protein>
<feature type="region of interest" description="Disordered" evidence="1">
    <location>
        <begin position="32"/>
        <end position="53"/>
    </location>
</feature>
<reference evidence="2" key="1">
    <citation type="journal article" date="2020" name="Fungal Divers.">
        <title>Resolving the Mortierellaceae phylogeny through synthesis of multi-gene phylogenetics and phylogenomics.</title>
        <authorList>
            <person name="Vandepol N."/>
            <person name="Liber J."/>
            <person name="Desiro A."/>
            <person name="Na H."/>
            <person name="Kennedy M."/>
            <person name="Barry K."/>
            <person name="Grigoriev I.V."/>
            <person name="Miller A.N."/>
            <person name="O'Donnell K."/>
            <person name="Stajich J.E."/>
            <person name="Bonito G."/>
        </authorList>
    </citation>
    <scope>NUCLEOTIDE SEQUENCE</scope>
    <source>
        <strain evidence="2">NRRL 2591</strain>
    </source>
</reference>
<sequence length="107" mass="11626">MIPKLRLKEDFDIVFADPLDADKLLKLVLSKEGGDRNSTELTPQPAPLPESLGAKSPINSTWNLDMLVISEVAAAAATVVDLDRQLTIEQQLQSQSTESATLAPNRN</sequence>
<name>A0A9P6F2B2_9FUNG</name>
<keyword evidence="3" id="KW-1185">Reference proteome</keyword>
<evidence type="ECO:0000313" key="2">
    <source>
        <dbReference type="EMBL" id="KAF9540298.1"/>
    </source>
</evidence>
<proteinExistence type="predicted"/>
<dbReference type="Proteomes" id="UP000723463">
    <property type="component" value="Unassembled WGS sequence"/>
</dbReference>
<dbReference type="AlphaFoldDB" id="A0A9P6F2B2"/>
<gene>
    <name evidence="2" type="ORF">EC957_004417</name>
</gene>
<comment type="caution">
    <text evidence="2">The sequence shown here is derived from an EMBL/GenBank/DDBJ whole genome shotgun (WGS) entry which is preliminary data.</text>
</comment>
<evidence type="ECO:0000313" key="3">
    <source>
        <dbReference type="Proteomes" id="UP000723463"/>
    </source>
</evidence>